<dbReference type="EMBL" id="BMAO01020809">
    <property type="protein sequence ID" value="GFQ70050.1"/>
    <property type="molecule type" value="Genomic_DNA"/>
</dbReference>
<feature type="compositionally biased region" description="Polar residues" evidence="1">
    <location>
        <begin position="25"/>
        <end position="37"/>
    </location>
</feature>
<name>A0A8X6I384_TRICU</name>
<proteinExistence type="predicted"/>
<sequence>MRPFLNAFIQFEDSKKEGFGILRGQKNSLDSNASKANAFNDGGDAHGDDDHDGHDDGDHGGHGDGDRDDHDDDDRGGHGGGDRDGHDDGGHDGRGVHDDDALTLLYLFHSSTGERQPKRQQIRLQ</sequence>
<accession>A0A8X6I384</accession>
<feature type="region of interest" description="Disordered" evidence="1">
    <location>
        <begin position="25"/>
        <end position="97"/>
    </location>
</feature>
<dbReference type="Proteomes" id="UP000887116">
    <property type="component" value="Unassembled WGS sequence"/>
</dbReference>
<evidence type="ECO:0000313" key="3">
    <source>
        <dbReference type="Proteomes" id="UP000887116"/>
    </source>
</evidence>
<keyword evidence="3" id="KW-1185">Reference proteome</keyword>
<evidence type="ECO:0000256" key="1">
    <source>
        <dbReference type="SAM" id="MobiDB-lite"/>
    </source>
</evidence>
<organism evidence="2 3">
    <name type="scientific">Trichonephila clavata</name>
    <name type="common">Joro spider</name>
    <name type="synonym">Nephila clavata</name>
    <dbReference type="NCBI Taxonomy" id="2740835"/>
    <lineage>
        <taxon>Eukaryota</taxon>
        <taxon>Metazoa</taxon>
        <taxon>Ecdysozoa</taxon>
        <taxon>Arthropoda</taxon>
        <taxon>Chelicerata</taxon>
        <taxon>Arachnida</taxon>
        <taxon>Araneae</taxon>
        <taxon>Araneomorphae</taxon>
        <taxon>Entelegynae</taxon>
        <taxon>Araneoidea</taxon>
        <taxon>Nephilidae</taxon>
        <taxon>Trichonephila</taxon>
    </lineage>
</organism>
<comment type="caution">
    <text evidence="2">The sequence shown here is derived from an EMBL/GenBank/DDBJ whole genome shotgun (WGS) entry which is preliminary data.</text>
</comment>
<feature type="compositionally biased region" description="Basic and acidic residues" evidence="1">
    <location>
        <begin position="43"/>
        <end position="97"/>
    </location>
</feature>
<protein>
    <submittedName>
        <fullName evidence="2">Uncharacterized protein</fullName>
    </submittedName>
</protein>
<evidence type="ECO:0000313" key="2">
    <source>
        <dbReference type="EMBL" id="GFQ70050.1"/>
    </source>
</evidence>
<reference evidence="2" key="1">
    <citation type="submission" date="2020-07" db="EMBL/GenBank/DDBJ databases">
        <title>Multicomponent nature underlies the extraordinary mechanical properties of spider dragline silk.</title>
        <authorList>
            <person name="Kono N."/>
            <person name="Nakamura H."/>
            <person name="Mori M."/>
            <person name="Yoshida Y."/>
            <person name="Ohtoshi R."/>
            <person name="Malay A.D."/>
            <person name="Moran D.A.P."/>
            <person name="Tomita M."/>
            <person name="Numata K."/>
            <person name="Arakawa K."/>
        </authorList>
    </citation>
    <scope>NUCLEOTIDE SEQUENCE</scope>
</reference>
<dbReference type="AlphaFoldDB" id="A0A8X6I384"/>
<gene>
    <name evidence="2" type="ORF">TNCT_292761</name>
</gene>